<dbReference type="InterPro" id="IPR024079">
    <property type="entry name" value="MetalloPept_cat_dom_sf"/>
</dbReference>
<proteinExistence type="inferred from homology"/>
<gene>
    <name evidence="10" type="ORF">AAF712_010671</name>
</gene>
<dbReference type="SUPFAM" id="SSF55486">
    <property type="entry name" value="Metalloproteases ('zincins'), catalytic domain"/>
    <property type="match status" value="1"/>
</dbReference>
<evidence type="ECO:0000313" key="11">
    <source>
        <dbReference type="Proteomes" id="UP001437256"/>
    </source>
</evidence>
<evidence type="ECO:0000256" key="2">
    <source>
        <dbReference type="ARBA" id="ARBA00010279"/>
    </source>
</evidence>
<keyword evidence="3" id="KW-0645">Protease</keyword>
<feature type="domain" description="Lysine-specific metallo-endopeptidase" evidence="9">
    <location>
        <begin position="207"/>
        <end position="333"/>
    </location>
</feature>
<evidence type="ECO:0000256" key="4">
    <source>
        <dbReference type="ARBA" id="ARBA00022723"/>
    </source>
</evidence>
<dbReference type="PANTHER" id="PTHR37016">
    <property type="match status" value="1"/>
</dbReference>
<dbReference type="InterPro" id="IPR029463">
    <property type="entry name" value="Lys_MEP"/>
</dbReference>
<dbReference type="Pfam" id="PF14521">
    <property type="entry name" value="Aspzincin_M35"/>
    <property type="match status" value="1"/>
</dbReference>
<feature type="signal peptide" evidence="8">
    <location>
        <begin position="1"/>
        <end position="16"/>
    </location>
</feature>
<dbReference type="PANTHER" id="PTHR37016:SF3">
    <property type="entry name" value="NEUTRAL PROTEASE 2-RELATED"/>
    <property type="match status" value="1"/>
</dbReference>
<dbReference type="EMBL" id="JBBXMP010000104">
    <property type="protein sequence ID" value="KAL0062459.1"/>
    <property type="molecule type" value="Genomic_DNA"/>
</dbReference>
<dbReference type="CDD" id="cd11008">
    <property type="entry name" value="M35_deuterolysin_like"/>
    <property type="match status" value="1"/>
</dbReference>
<keyword evidence="8" id="KW-0732">Signal</keyword>
<dbReference type="Gene3D" id="3.40.390.10">
    <property type="entry name" value="Collagenase (Catalytic Domain)"/>
    <property type="match status" value="1"/>
</dbReference>
<keyword evidence="4" id="KW-0479">Metal-binding</keyword>
<accession>A0ABR2ZN95</accession>
<dbReference type="Proteomes" id="UP001437256">
    <property type="component" value="Unassembled WGS sequence"/>
</dbReference>
<organism evidence="10 11">
    <name type="scientific">Marasmius tenuissimus</name>
    <dbReference type="NCBI Taxonomy" id="585030"/>
    <lineage>
        <taxon>Eukaryota</taxon>
        <taxon>Fungi</taxon>
        <taxon>Dikarya</taxon>
        <taxon>Basidiomycota</taxon>
        <taxon>Agaricomycotina</taxon>
        <taxon>Agaricomycetes</taxon>
        <taxon>Agaricomycetidae</taxon>
        <taxon>Agaricales</taxon>
        <taxon>Marasmiineae</taxon>
        <taxon>Marasmiaceae</taxon>
        <taxon>Marasmius</taxon>
    </lineage>
</organism>
<evidence type="ECO:0000256" key="8">
    <source>
        <dbReference type="SAM" id="SignalP"/>
    </source>
</evidence>
<keyword evidence="11" id="KW-1185">Reference proteome</keyword>
<comment type="caution">
    <text evidence="10">The sequence shown here is derived from an EMBL/GenBank/DDBJ whole genome shotgun (WGS) entry which is preliminary data.</text>
</comment>
<keyword evidence="5" id="KW-0378">Hydrolase</keyword>
<evidence type="ECO:0000256" key="1">
    <source>
        <dbReference type="ARBA" id="ARBA00001947"/>
    </source>
</evidence>
<protein>
    <recommendedName>
        <fullName evidence="9">Lysine-specific metallo-endopeptidase domain-containing protein</fullName>
    </recommendedName>
</protein>
<evidence type="ECO:0000259" key="9">
    <source>
        <dbReference type="Pfam" id="PF14521"/>
    </source>
</evidence>
<evidence type="ECO:0000256" key="5">
    <source>
        <dbReference type="ARBA" id="ARBA00022801"/>
    </source>
</evidence>
<dbReference type="InterPro" id="IPR050414">
    <property type="entry name" value="Fungal_M35_metalloproteases"/>
</dbReference>
<reference evidence="10 11" key="1">
    <citation type="submission" date="2024-05" db="EMBL/GenBank/DDBJ databases">
        <title>A draft genome resource for the thread blight pathogen Marasmius tenuissimus strain MS-2.</title>
        <authorList>
            <person name="Yulfo-Soto G.E."/>
            <person name="Baruah I.K."/>
            <person name="Amoako-Attah I."/>
            <person name="Bukari Y."/>
            <person name="Meinhardt L.W."/>
            <person name="Bailey B.A."/>
            <person name="Cohen S.P."/>
        </authorList>
    </citation>
    <scope>NUCLEOTIDE SEQUENCE [LARGE SCALE GENOMIC DNA]</scope>
    <source>
        <strain evidence="10 11">MS-2</strain>
    </source>
</reference>
<keyword evidence="7" id="KW-0482">Metalloprotease</keyword>
<evidence type="ECO:0000256" key="3">
    <source>
        <dbReference type="ARBA" id="ARBA00022670"/>
    </source>
</evidence>
<dbReference type="Gene3D" id="2.60.40.2970">
    <property type="match status" value="1"/>
</dbReference>
<name>A0ABR2ZN95_9AGAR</name>
<comment type="similarity">
    <text evidence="2">Belongs to the peptidase M35 family.</text>
</comment>
<sequence>MFRASVLLSFATLALGLAAGDLKVTVDAVASSVSSIDDIVLTAVVSNPTDKDIRVAGTNNVLDKLPTKSFSVTKDDQKVKFTGVVASFDYSNEANWVTIPAGQSVAVNHTVSNTYDFESHGTGTFVFSPTAIFQTANLDEGPLFVDVESVKVQVTPAGDVGFRSLLPPNLSTISCNDANRATILKNAHADAKTLAASAASDIRAHPTSETWNKFFGGNNAEDIAKRFDLIAQDSGTRKIYCNQDPANLCGSAGAYTVLGGSTSDIYVCEWWFTALDTPQICSLDINSIDSSKGGVILHEMSHATANTDDAGYWCGPVQKLTAAQKRNNADNYQVEQMLKGRERRIPSRANYRRLKMEKITIHGRPTALGGLELGK</sequence>
<evidence type="ECO:0000313" key="10">
    <source>
        <dbReference type="EMBL" id="KAL0062459.1"/>
    </source>
</evidence>
<evidence type="ECO:0000256" key="7">
    <source>
        <dbReference type="ARBA" id="ARBA00023049"/>
    </source>
</evidence>
<comment type="cofactor">
    <cofactor evidence="1">
        <name>Zn(2+)</name>
        <dbReference type="ChEBI" id="CHEBI:29105"/>
    </cofactor>
</comment>
<keyword evidence="6" id="KW-0862">Zinc</keyword>
<evidence type="ECO:0000256" key="6">
    <source>
        <dbReference type="ARBA" id="ARBA00022833"/>
    </source>
</evidence>
<feature type="chain" id="PRO_5045791151" description="Lysine-specific metallo-endopeptidase domain-containing protein" evidence="8">
    <location>
        <begin position="17"/>
        <end position="375"/>
    </location>
</feature>